<evidence type="ECO:0000256" key="3">
    <source>
        <dbReference type="ARBA" id="ARBA00013085"/>
    </source>
</evidence>
<dbReference type="EMBL" id="FOWD01000042">
    <property type="protein sequence ID" value="SFO57606.1"/>
    <property type="molecule type" value="Genomic_DNA"/>
</dbReference>
<dbReference type="PANTHER" id="PTHR21039:SF0">
    <property type="entry name" value="HISTIDINOL-PHOSPHATASE"/>
    <property type="match status" value="1"/>
</dbReference>
<dbReference type="GO" id="GO:0005737">
    <property type="term" value="C:cytoplasm"/>
    <property type="evidence" value="ECO:0007669"/>
    <property type="project" value="TreeGrafter"/>
</dbReference>
<evidence type="ECO:0000259" key="9">
    <source>
        <dbReference type="SMART" id="SM00481"/>
    </source>
</evidence>
<dbReference type="GO" id="GO:0000105">
    <property type="term" value="P:L-histidine biosynthetic process"/>
    <property type="evidence" value="ECO:0007669"/>
    <property type="project" value="UniProtKB-UniRule"/>
</dbReference>
<dbReference type="AlphaFoldDB" id="A0A1I5IBN5"/>
<evidence type="ECO:0000256" key="1">
    <source>
        <dbReference type="ARBA" id="ARBA00004970"/>
    </source>
</evidence>
<evidence type="ECO:0000256" key="4">
    <source>
        <dbReference type="ARBA" id="ARBA00022605"/>
    </source>
</evidence>
<gene>
    <name evidence="10" type="ORF">SAMN04489757_1422</name>
</gene>
<evidence type="ECO:0000256" key="5">
    <source>
        <dbReference type="ARBA" id="ARBA00022801"/>
    </source>
</evidence>
<dbReference type="PANTHER" id="PTHR21039">
    <property type="entry name" value="HISTIDINOL PHOSPHATASE-RELATED"/>
    <property type="match status" value="1"/>
</dbReference>
<protein>
    <recommendedName>
        <fullName evidence="3 8">Histidinol-phosphatase</fullName>
        <shortName evidence="8">HolPase</shortName>
        <ecNumber evidence="3 8">3.1.3.15</ecNumber>
    </recommendedName>
</protein>
<proteinExistence type="inferred from homology"/>
<dbReference type="InterPro" id="IPR010140">
    <property type="entry name" value="Histidinol_P_phosphatase_HisJ"/>
</dbReference>
<name>A0A1I5IBN5_9FIRM</name>
<evidence type="ECO:0000256" key="7">
    <source>
        <dbReference type="ARBA" id="ARBA00049158"/>
    </source>
</evidence>
<feature type="domain" description="Polymerase/histidinol phosphatase N-terminal" evidence="9">
    <location>
        <begin position="4"/>
        <end position="86"/>
    </location>
</feature>
<keyword evidence="4 8" id="KW-0028">Amino-acid biosynthesis</keyword>
<keyword evidence="6 8" id="KW-0368">Histidine biosynthesis</keyword>
<evidence type="ECO:0000256" key="6">
    <source>
        <dbReference type="ARBA" id="ARBA00023102"/>
    </source>
</evidence>
<dbReference type="Pfam" id="PF02811">
    <property type="entry name" value="PHP"/>
    <property type="match status" value="1"/>
</dbReference>
<dbReference type="InterPro" id="IPR016195">
    <property type="entry name" value="Pol/histidinol_Pase-like"/>
</dbReference>
<dbReference type="GO" id="GO:0004401">
    <property type="term" value="F:histidinol-phosphatase activity"/>
    <property type="evidence" value="ECO:0007669"/>
    <property type="project" value="UniProtKB-UniRule"/>
</dbReference>
<evidence type="ECO:0000313" key="10">
    <source>
        <dbReference type="EMBL" id="SFO57606.1"/>
    </source>
</evidence>
<organism evidence="10 11">
    <name type="scientific">Anaerocolumna aminovalerica</name>
    <dbReference type="NCBI Taxonomy" id="1527"/>
    <lineage>
        <taxon>Bacteria</taxon>
        <taxon>Bacillati</taxon>
        <taxon>Bacillota</taxon>
        <taxon>Clostridia</taxon>
        <taxon>Lachnospirales</taxon>
        <taxon>Lachnospiraceae</taxon>
        <taxon>Anaerocolumna</taxon>
    </lineage>
</organism>
<dbReference type="Proteomes" id="UP000198806">
    <property type="component" value="Unassembled WGS sequence"/>
</dbReference>
<evidence type="ECO:0000256" key="8">
    <source>
        <dbReference type="RuleBase" id="RU366003"/>
    </source>
</evidence>
<reference evidence="10 11" key="1">
    <citation type="submission" date="2016-10" db="EMBL/GenBank/DDBJ databases">
        <authorList>
            <person name="de Groot N.N."/>
        </authorList>
    </citation>
    <scope>NUCLEOTIDE SEQUENCE [LARGE SCALE GENOMIC DNA]</scope>
    <source>
        <strain evidence="10 11">DSM 1283</strain>
    </source>
</reference>
<dbReference type="STRING" id="1527.SAMN04489757_1422"/>
<dbReference type="InterPro" id="IPR004013">
    <property type="entry name" value="PHP_dom"/>
</dbReference>
<dbReference type="SUPFAM" id="SSF89550">
    <property type="entry name" value="PHP domain-like"/>
    <property type="match status" value="1"/>
</dbReference>
<dbReference type="OrthoDB" id="9775255at2"/>
<keyword evidence="5 8" id="KW-0378">Hydrolase</keyword>
<dbReference type="SMART" id="SM00481">
    <property type="entry name" value="POLIIIAc"/>
    <property type="match status" value="1"/>
</dbReference>
<dbReference type="Gene3D" id="3.20.20.140">
    <property type="entry name" value="Metal-dependent hydrolases"/>
    <property type="match status" value="1"/>
</dbReference>
<comment type="catalytic activity">
    <reaction evidence="7 8">
        <text>L-histidinol phosphate + H2O = L-histidinol + phosphate</text>
        <dbReference type="Rhea" id="RHEA:14465"/>
        <dbReference type="ChEBI" id="CHEBI:15377"/>
        <dbReference type="ChEBI" id="CHEBI:43474"/>
        <dbReference type="ChEBI" id="CHEBI:57699"/>
        <dbReference type="ChEBI" id="CHEBI:57980"/>
        <dbReference type="EC" id="3.1.3.15"/>
    </reaction>
</comment>
<accession>A0A1I5IBN5</accession>
<keyword evidence="11" id="KW-1185">Reference proteome</keyword>
<comment type="similarity">
    <text evidence="2 8">Belongs to the PHP hydrolase family. HisK subfamily.</text>
</comment>
<dbReference type="InterPro" id="IPR003141">
    <property type="entry name" value="Pol/His_phosphatase_N"/>
</dbReference>
<dbReference type="UniPathway" id="UPA00031">
    <property type="reaction ID" value="UER00013"/>
</dbReference>
<sequence length="277" mass="32447">MIKADYHLHSSFSSDSETPMESQIEKAIELGLEDICFTEHMDLDYPKEYGEFNFSIEEYFKKIKEMQEKYRGKISIYKGVEFGLIPEIGDQYETLAGQYEFDFIIGSTHLYNNLDPYYSTYWEGKTPQQGTMMYFEKILENIQNYNNYDTLGHIDYIIRYQDIKENPDRNKMLLFDNYSYSEYGDVLDEILKHIIYKGKALEVNAAGYRYGLGAPNPQYSTLVRYKELGGELITIGSDAHKSEHLGCSYDKVEALLKEVGFRYYATFHGRNRIMNSF</sequence>
<evidence type="ECO:0000256" key="2">
    <source>
        <dbReference type="ARBA" id="ARBA00009152"/>
    </source>
</evidence>
<evidence type="ECO:0000313" key="11">
    <source>
        <dbReference type="Proteomes" id="UP000198806"/>
    </source>
</evidence>
<dbReference type="RefSeq" id="WP_091688292.1">
    <property type="nucleotide sequence ID" value="NZ_BAABFM010000015.1"/>
</dbReference>
<dbReference type="NCBIfam" id="TIGR01856">
    <property type="entry name" value="hisJ_fam"/>
    <property type="match status" value="1"/>
</dbReference>
<comment type="pathway">
    <text evidence="1 8">Amino-acid biosynthesis; L-histidine biosynthesis; L-histidine from 5-phospho-alpha-D-ribose 1-diphosphate: step 8/9.</text>
</comment>
<dbReference type="EC" id="3.1.3.15" evidence="3 8"/>